<name>A0ABV9EKU5_9ACTN</name>
<comment type="catalytic activity">
    <reaction evidence="1">
        <text>ATP + protein L-histidine = ADP + protein N-phospho-L-histidine.</text>
        <dbReference type="EC" id="2.7.13.3"/>
    </reaction>
</comment>
<evidence type="ECO:0000259" key="13">
    <source>
        <dbReference type="PROSITE" id="PS50885"/>
    </source>
</evidence>
<keyword evidence="5" id="KW-0808">Transferase</keyword>
<evidence type="ECO:0000256" key="10">
    <source>
        <dbReference type="ARBA" id="ARBA00023136"/>
    </source>
</evidence>
<dbReference type="InterPro" id="IPR036097">
    <property type="entry name" value="HisK_dim/P_sf"/>
</dbReference>
<evidence type="ECO:0000313" key="14">
    <source>
        <dbReference type="EMBL" id="MFC4590205.1"/>
    </source>
</evidence>
<evidence type="ECO:0000256" key="1">
    <source>
        <dbReference type="ARBA" id="ARBA00000085"/>
    </source>
</evidence>
<keyword evidence="8 11" id="KW-1133">Transmembrane helix</keyword>
<feature type="transmembrane region" description="Helical" evidence="11">
    <location>
        <begin position="12"/>
        <end position="34"/>
    </location>
</feature>
<evidence type="ECO:0000256" key="6">
    <source>
        <dbReference type="ARBA" id="ARBA00022692"/>
    </source>
</evidence>
<evidence type="ECO:0000256" key="3">
    <source>
        <dbReference type="ARBA" id="ARBA00012438"/>
    </source>
</evidence>
<evidence type="ECO:0000256" key="9">
    <source>
        <dbReference type="ARBA" id="ARBA00023012"/>
    </source>
</evidence>
<evidence type="ECO:0000256" key="8">
    <source>
        <dbReference type="ARBA" id="ARBA00022989"/>
    </source>
</evidence>
<dbReference type="InterPro" id="IPR005467">
    <property type="entry name" value="His_kinase_dom"/>
</dbReference>
<dbReference type="GO" id="GO:0016301">
    <property type="term" value="F:kinase activity"/>
    <property type="evidence" value="ECO:0007669"/>
    <property type="project" value="UniProtKB-KW"/>
</dbReference>
<dbReference type="Proteomes" id="UP001595891">
    <property type="component" value="Unassembled WGS sequence"/>
</dbReference>
<dbReference type="CDD" id="cd00082">
    <property type="entry name" value="HisKA"/>
    <property type="match status" value="1"/>
</dbReference>
<dbReference type="CDD" id="cd00075">
    <property type="entry name" value="HATPase"/>
    <property type="match status" value="1"/>
</dbReference>
<evidence type="ECO:0000259" key="12">
    <source>
        <dbReference type="PROSITE" id="PS50109"/>
    </source>
</evidence>
<dbReference type="InterPro" id="IPR003660">
    <property type="entry name" value="HAMP_dom"/>
</dbReference>
<dbReference type="Gene3D" id="1.10.287.130">
    <property type="match status" value="1"/>
</dbReference>
<evidence type="ECO:0000256" key="7">
    <source>
        <dbReference type="ARBA" id="ARBA00022777"/>
    </source>
</evidence>
<proteinExistence type="predicted"/>
<evidence type="ECO:0000256" key="11">
    <source>
        <dbReference type="SAM" id="Phobius"/>
    </source>
</evidence>
<dbReference type="InterPro" id="IPR050428">
    <property type="entry name" value="TCS_sensor_his_kinase"/>
</dbReference>
<keyword evidence="15" id="KW-1185">Reference proteome</keyword>
<dbReference type="RefSeq" id="WP_262843179.1">
    <property type="nucleotide sequence ID" value="NZ_JANZYP010000016.1"/>
</dbReference>
<dbReference type="InterPro" id="IPR003661">
    <property type="entry name" value="HisK_dim/P_dom"/>
</dbReference>
<evidence type="ECO:0000256" key="4">
    <source>
        <dbReference type="ARBA" id="ARBA00022553"/>
    </source>
</evidence>
<dbReference type="InterPro" id="IPR036890">
    <property type="entry name" value="HATPase_C_sf"/>
</dbReference>
<dbReference type="PANTHER" id="PTHR45436:SF5">
    <property type="entry name" value="SENSOR HISTIDINE KINASE TRCS"/>
    <property type="match status" value="1"/>
</dbReference>
<dbReference type="SMART" id="SM00388">
    <property type="entry name" value="HisKA"/>
    <property type="match status" value="1"/>
</dbReference>
<protein>
    <recommendedName>
        <fullName evidence="3">histidine kinase</fullName>
        <ecNumber evidence="3">2.7.13.3</ecNumber>
    </recommendedName>
</protein>
<keyword evidence="4" id="KW-0597">Phosphoprotein</keyword>
<evidence type="ECO:0000256" key="2">
    <source>
        <dbReference type="ARBA" id="ARBA00004236"/>
    </source>
</evidence>
<dbReference type="PROSITE" id="PS50109">
    <property type="entry name" value="HIS_KIN"/>
    <property type="match status" value="1"/>
</dbReference>
<organism evidence="14 15">
    <name type="scientific">Sphaerisporangium corydalis</name>
    <dbReference type="NCBI Taxonomy" id="1441875"/>
    <lineage>
        <taxon>Bacteria</taxon>
        <taxon>Bacillati</taxon>
        <taxon>Actinomycetota</taxon>
        <taxon>Actinomycetes</taxon>
        <taxon>Streptosporangiales</taxon>
        <taxon>Streptosporangiaceae</taxon>
        <taxon>Sphaerisporangium</taxon>
    </lineage>
</organism>
<dbReference type="Pfam" id="PF00512">
    <property type="entry name" value="HisKA"/>
    <property type="match status" value="1"/>
</dbReference>
<accession>A0ABV9EKU5</accession>
<dbReference type="Pfam" id="PF02518">
    <property type="entry name" value="HATPase_c"/>
    <property type="match status" value="1"/>
</dbReference>
<dbReference type="SUPFAM" id="SSF55874">
    <property type="entry name" value="ATPase domain of HSP90 chaperone/DNA topoisomerase II/histidine kinase"/>
    <property type="match status" value="1"/>
</dbReference>
<feature type="domain" description="HAMP" evidence="13">
    <location>
        <begin position="183"/>
        <end position="231"/>
    </location>
</feature>
<feature type="transmembrane region" description="Helical" evidence="11">
    <location>
        <begin position="141"/>
        <end position="174"/>
    </location>
</feature>
<keyword evidence="6 11" id="KW-0812">Transmembrane</keyword>
<dbReference type="InterPro" id="IPR004358">
    <property type="entry name" value="Sig_transdc_His_kin-like_C"/>
</dbReference>
<evidence type="ECO:0000313" key="15">
    <source>
        <dbReference type="Proteomes" id="UP001595891"/>
    </source>
</evidence>
<dbReference type="EC" id="2.7.13.3" evidence="3"/>
<gene>
    <name evidence="14" type="ORF">ACFO8L_29215</name>
</gene>
<reference evidence="15" key="1">
    <citation type="journal article" date="2019" name="Int. J. Syst. Evol. Microbiol.">
        <title>The Global Catalogue of Microorganisms (GCM) 10K type strain sequencing project: providing services to taxonomists for standard genome sequencing and annotation.</title>
        <authorList>
            <consortium name="The Broad Institute Genomics Platform"/>
            <consortium name="The Broad Institute Genome Sequencing Center for Infectious Disease"/>
            <person name="Wu L."/>
            <person name="Ma J."/>
        </authorList>
    </citation>
    <scope>NUCLEOTIDE SEQUENCE [LARGE SCALE GENOMIC DNA]</scope>
    <source>
        <strain evidence="15">CCUG 49560</strain>
    </source>
</reference>
<dbReference type="PRINTS" id="PR00344">
    <property type="entry name" value="BCTRLSENSOR"/>
</dbReference>
<feature type="domain" description="Histidine kinase" evidence="12">
    <location>
        <begin position="239"/>
        <end position="447"/>
    </location>
</feature>
<sequence length="456" mass="48914">MVARWPVRSRLTLYAGVVAAVLSALLATVLMVAVQRLATEYLTEEVNATAGRIAGEIDRGVVRTPIRHGLIGFLQVVDPAGTVVASSAEMRGRPAMARFTFTGGKNDVTSVVCGPAFPGNGCNIVAGRLVYRMDRPWNVYAAAPVVPILVHPILASLVIGGAALLTVVLTYGAYRVVTASLCPVEAIRSELDEINATCPGRRVPVPNSEDEIHDLAESVNHTLGRLQGAMEQQRRLASDASHDLRSPITAMRAEVEDALMDPYDHDWPATGRAVLGGLDRLQAIVADLLTIARLDAGAPCAYDTVDLGELVTAEMQIRRPVKALECDLEHGTLVQGDRLRLARLVTNLVDNAERHADDTIKIKVYRDVSARTALLEVLDDGGGIAPDKRELVFQRFTRLEAARHRDEGGTGLGLPIARQIAEMSGGTLTIGESARGARFVLRLPLAPGPVPPDRLG</sequence>
<dbReference type="PROSITE" id="PS50885">
    <property type="entry name" value="HAMP"/>
    <property type="match status" value="1"/>
</dbReference>
<dbReference type="InterPro" id="IPR003594">
    <property type="entry name" value="HATPase_dom"/>
</dbReference>
<dbReference type="Gene3D" id="3.30.565.10">
    <property type="entry name" value="Histidine kinase-like ATPase, C-terminal domain"/>
    <property type="match status" value="1"/>
</dbReference>
<keyword evidence="9" id="KW-0902">Two-component regulatory system</keyword>
<evidence type="ECO:0000256" key="5">
    <source>
        <dbReference type="ARBA" id="ARBA00022679"/>
    </source>
</evidence>
<dbReference type="PANTHER" id="PTHR45436">
    <property type="entry name" value="SENSOR HISTIDINE KINASE YKOH"/>
    <property type="match status" value="1"/>
</dbReference>
<comment type="caution">
    <text evidence="14">The sequence shown here is derived from an EMBL/GenBank/DDBJ whole genome shotgun (WGS) entry which is preliminary data.</text>
</comment>
<dbReference type="SMART" id="SM00387">
    <property type="entry name" value="HATPase_c"/>
    <property type="match status" value="1"/>
</dbReference>
<keyword evidence="10 11" id="KW-0472">Membrane</keyword>
<comment type="subcellular location">
    <subcellularLocation>
        <location evidence="2">Cell membrane</location>
    </subcellularLocation>
</comment>
<dbReference type="SUPFAM" id="SSF47384">
    <property type="entry name" value="Homodimeric domain of signal transducing histidine kinase"/>
    <property type="match status" value="1"/>
</dbReference>
<dbReference type="EMBL" id="JBHSFN010000021">
    <property type="protein sequence ID" value="MFC4590205.1"/>
    <property type="molecule type" value="Genomic_DNA"/>
</dbReference>
<keyword evidence="7 14" id="KW-0418">Kinase</keyword>